<dbReference type="STRING" id="1391627.SAMN05216464_103501"/>
<evidence type="ECO:0000259" key="1">
    <source>
        <dbReference type="Pfam" id="PF04773"/>
    </source>
</evidence>
<evidence type="ECO:0000259" key="2">
    <source>
        <dbReference type="Pfam" id="PF16344"/>
    </source>
</evidence>
<dbReference type="InterPro" id="IPR006860">
    <property type="entry name" value="FecR"/>
</dbReference>
<reference evidence="3 4" key="1">
    <citation type="submission" date="2016-10" db="EMBL/GenBank/DDBJ databases">
        <authorList>
            <person name="de Groot N.N."/>
        </authorList>
    </citation>
    <scope>NUCLEOTIDE SEQUENCE [LARGE SCALE GENOMIC DNA]</scope>
    <source>
        <strain evidence="3 4">47C3B</strain>
    </source>
</reference>
<dbReference type="OrthoDB" id="1452822at2"/>
<dbReference type="EMBL" id="FNAI01000003">
    <property type="protein sequence ID" value="SDE06170.1"/>
    <property type="molecule type" value="Genomic_DNA"/>
</dbReference>
<feature type="domain" description="FecR protein" evidence="1">
    <location>
        <begin position="112"/>
        <end position="206"/>
    </location>
</feature>
<feature type="domain" description="Protein FecR C-terminal" evidence="2">
    <location>
        <begin position="250"/>
        <end position="318"/>
    </location>
</feature>
<organism evidence="3 4">
    <name type="scientific">Mucilaginibacter pineti</name>
    <dbReference type="NCBI Taxonomy" id="1391627"/>
    <lineage>
        <taxon>Bacteria</taxon>
        <taxon>Pseudomonadati</taxon>
        <taxon>Bacteroidota</taxon>
        <taxon>Sphingobacteriia</taxon>
        <taxon>Sphingobacteriales</taxon>
        <taxon>Sphingobacteriaceae</taxon>
        <taxon>Mucilaginibacter</taxon>
    </lineage>
</organism>
<sequence>MESTKIREILIKYLKGKTSPQEENAVDNWYQRLDDEAPGTLSSRQENKLREDIWESIQPAVTNKPAIIKKMQFHNQVRIAASILLISAVGIYMWRTYSQPVASPVAAVTYTDISTKTGERKQVNLPDGSQLTLNSGSSIRIQNDFSKKRCVTIIDGEVYFDVKHDATKAFIIKSGALTTQVLGTSFNIRAYKQLNSMSVGVTRGKVGVNVVGKPVNFLVKGQQLFYTKNTSAIKLGALDDKVLAWQKSELVLADASFDEMTVLIQKNYGVYVVASSKSVTLKHFTATLNTQMPVVKALEVLAAIHQFKIKQRRDTIEILR</sequence>
<dbReference type="PANTHER" id="PTHR30273">
    <property type="entry name" value="PERIPLASMIC SIGNAL SENSOR AND SIGMA FACTOR ACTIVATOR FECR-RELATED"/>
    <property type="match status" value="1"/>
</dbReference>
<dbReference type="GO" id="GO:0016989">
    <property type="term" value="F:sigma factor antagonist activity"/>
    <property type="evidence" value="ECO:0007669"/>
    <property type="project" value="TreeGrafter"/>
</dbReference>
<dbReference type="InterPro" id="IPR012373">
    <property type="entry name" value="Ferrdict_sens_TM"/>
</dbReference>
<evidence type="ECO:0000313" key="3">
    <source>
        <dbReference type="EMBL" id="SDE06170.1"/>
    </source>
</evidence>
<keyword evidence="4" id="KW-1185">Reference proteome</keyword>
<dbReference type="PIRSF" id="PIRSF018266">
    <property type="entry name" value="FecR"/>
    <property type="match status" value="1"/>
</dbReference>
<gene>
    <name evidence="3" type="ORF">SAMN05216464_103501</name>
</gene>
<dbReference type="InterPro" id="IPR032508">
    <property type="entry name" value="FecR_C"/>
</dbReference>
<proteinExistence type="predicted"/>
<name>A0A1G6ZUH8_9SPHI</name>
<dbReference type="Proteomes" id="UP000199072">
    <property type="component" value="Unassembled WGS sequence"/>
</dbReference>
<dbReference type="AlphaFoldDB" id="A0A1G6ZUH8"/>
<accession>A0A1G6ZUH8</accession>
<dbReference type="Pfam" id="PF04773">
    <property type="entry name" value="FecR"/>
    <property type="match status" value="1"/>
</dbReference>
<protein>
    <submittedName>
        <fullName evidence="3">FecR family protein</fullName>
    </submittedName>
</protein>
<dbReference type="Gene3D" id="2.60.120.1440">
    <property type="match status" value="1"/>
</dbReference>
<dbReference type="PANTHER" id="PTHR30273:SF2">
    <property type="entry name" value="PROTEIN FECR"/>
    <property type="match status" value="1"/>
</dbReference>
<dbReference type="Gene3D" id="3.55.50.30">
    <property type="match status" value="1"/>
</dbReference>
<dbReference type="Pfam" id="PF16344">
    <property type="entry name" value="FecR_C"/>
    <property type="match status" value="1"/>
</dbReference>
<evidence type="ECO:0000313" key="4">
    <source>
        <dbReference type="Proteomes" id="UP000199072"/>
    </source>
</evidence>
<dbReference type="RefSeq" id="WP_091148729.1">
    <property type="nucleotide sequence ID" value="NZ_FNAI01000003.1"/>
</dbReference>